<evidence type="ECO:0000313" key="2">
    <source>
        <dbReference type="Proteomes" id="UP000184278"/>
    </source>
</evidence>
<dbReference type="AlphaFoldDB" id="A0A1M5ZUD1"/>
<evidence type="ECO:0008006" key="3">
    <source>
        <dbReference type="Google" id="ProtNLM"/>
    </source>
</evidence>
<dbReference type="Proteomes" id="UP000184278">
    <property type="component" value="Unassembled WGS sequence"/>
</dbReference>
<dbReference type="RefSeq" id="WP_073388529.1">
    <property type="nucleotide sequence ID" value="NZ_FQXK01000023.1"/>
</dbReference>
<dbReference type="InterPro" id="IPR035948">
    <property type="entry name" value="YwqG-like_sf"/>
</dbReference>
<protein>
    <recommendedName>
        <fullName evidence="3">DUF1963 domain-containing protein</fullName>
    </recommendedName>
</protein>
<proteinExistence type="predicted"/>
<sequence length="228" mass="26216">MTLEELKTKLQKKAIIFQTGGTRPTSELGESWIGAIKWKRESDEIPKDVDGTTMLPLASVFTENLEWVPAQIEGIKLCNIFISPNIMEHLDNMDGYFKVQMYDSLEDLKQCDLVMDKIKAFPLVPQLVEDDCPQWDGGMDPDLEDAVSELERSEGIDYYDDIHINDYSMHKVGGYPAYIQPGDWDKEYDFVFQISSDPKAGLNVVDNGSFYFFYNKAKDDWILQCDFF</sequence>
<dbReference type="InterPro" id="IPR015315">
    <property type="entry name" value="DUF1963"/>
</dbReference>
<dbReference type="Pfam" id="PF09234">
    <property type="entry name" value="DUF1963"/>
    <property type="match status" value="1"/>
</dbReference>
<organism evidence="1 2">
    <name type="scientific">Butyrivibrio fibrisolvens DSM 3071</name>
    <dbReference type="NCBI Taxonomy" id="1121131"/>
    <lineage>
        <taxon>Bacteria</taxon>
        <taxon>Bacillati</taxon>
        <taxon>Bacillota</taxon>
        <taxon>Clostridia</taxon>
        <taxon>Lachnospirales</taxon>
        <taxon>Lachnospiraceae</taxon>
        <taxon>Butyrivibrio</taxon>
    </lineage>
</organism>
<dbReference type="OrthoDB" id="8792814at2"/>
<dbReference type="SUPFAM" id="SSF103032">
    <property type="entry name" value="Hypothetical protein YwqG"/>
    <property type="match status" value="1"/>
</dbReference>
<evidence type="ECO:0000313" key="1">
    <source>
        <dbReference type="EMBL" id="SHI27850.1"/>
    </source>
</evidence>
<accession>A0A1M5ZUD1</accession>
<dbReference type="Gene3D" id="2.30.320.10">
    <property type="entry name" value="YwqG-like"/>
    <property type="match status" value="1"/>
</dbReference>
<dbReference type="EMBL" id="FQXK01000023">
    <property type="protein sequence ID" value="SHI27850.1"/>
    <property type="molecule type" value="Genomic_DNA"/>
</dbReference>
<dbReference type="GeneID" id="89510917"/>
<name>A0A1M5ZUD1_BUTFI</name>
<gene>
    <name evidence="1" type="ORF">SAMN02745229_02694</name>
</gene>
<dbReference type="STRING" id="1121131.SAMN02745229_02694"/>
<reference evidence="2" key="1">
    <citation type="submission" date="2016-11" db="EMBL/GenBank/DDBJ databases">
        <authorList>
            <person name="Varghese N."/>
            <person name="Submissions S."/>
        </authorList>
    </citation>
    <scope>NUCLEOTIDE SEQUENCE [LARGE SCALE GENOMIC DNA]</scope>
    <source>
        <strain evidence="2">DSM 3071</strain>
    </source>
</reference>
<keyword evidence="2" id="KW-1185">Reference proteome</keyword>